<protein>
    <recommendedName>
        <fullName evidence="3">DUF2911 domain-containing protein</fullName>
    </recommendedName>
</protein>
<evidence type="ECO:0000313" key="1">
    <source>
        <dbReference type="EMBL" id="EAY25992.1"/>
    </source>
</evidence>
<reference evidence="1 2" key="1">
    <citation type="submission" date="2007-01" db="EMBL/GenBank/DDBJ databases">
        <authorList>
            <person name="Haygood M."/>
            <person name="Podell S."/>
            <person name="Anderson C."/>
            <person name="Hopkinson B."/>
            <person name="Roe K."/>
            <person name="Barbeau K."/>
            <person name="Gaasterland T."/>
            <person name="Ferriera S."/>
            <person name="Johnson J."/>
            <person name="Kravitz S."/>
            <person name="Beeson K."/>
            <person name="Sutton G."/>
            <person name="Rogers Y.-H."/>
            <person name="Friedman R."/>
            <person name="Frazier M."/>
            <person name="Venter J.C."/>
        </authorList>
    </citation>
    <scope>NUCLEOTIDE SEQUENCE [LARGE SCALE GENOMIC DNA]</scope>
    <source>
        <strain evidence="1 2">ATCC 23134</strain>
    </source>
</reference>
<dbReference type="EMBL" id="AAWS01000040">
    <property type="protein sequence ID" value="EAY25992.1"/>
    <property type="molecule type" value="Genomic_DNA"/>
</dbReference>
<sequence length="182" mass="20669">MKKVLIILLGIVVVLVMAFWGIRSYTKRYSPDATANYSKNGLKINIKYCQPSKKNRVIFGNIVPYGKVWRTGANEITEVTFNKDVTVGNTKVNAGSYALFSIPTENEWTIILNSGNRTFWGQRSWGTQYDKEKDVTRVKVSASNTDSVAERFTIDIKEGEKQGAVIHLYWDKLKVNIPVKKQ</sequence>
<evidence type="ECO:0008006" key="3">
    <source>
        <dbReference type="Google" id="ProtNLM"/>
    </source>
</evidence>
<dbReference type="Proteomes" id="UP000004095">
    <property type="component" value="Unassembled WGS sequence"/>
</dbReference>
<proteinExistence type="predicted"/>
<dbReference type="InterPro" id="IPR021314">
    <property type="entry name" value="DUF2911"/>
</dbReference>
<organism evidence="1 2">
    <name type="scientific">Microscilla marina ATCC 23134</name>
    <dbReference type="NCBI Taxonomy" id="313606"/>
    <lineage>
        <taxon>Bacteria</taxon>
        <taxon>Pseudomonadati</taxon>
        <taxon>Bacteroidota</taxon>
        <taxon>Cytophagia</taxon>
        <taxon>Cytophagales</taxon>
        <taxon>Microscillaceae</taxon>
        <taxon>Microscilla</taxon>
    </lineage>
</organism>
<dbReference type="Pfam" id="PF11138">
    <property type="entry name" value="DUF2911"/>
    <property type="match status" value="1"/>
</dbReference>
<accession>A1ZUH3</accession>
<dbReference type="eggNOG" id="COG0457">
    <property type="taxonomic scope" value="Bacteria"/>
</dbReference>
<keyword evidence="2" id="KW-1185">Reference proteome</keyword>
<dbReference type="RefSeq" id="WP_002701788.1">
    <property type="nucleotide sequence ID" value="NZ_AAWS01000040.1"/>
</dbReference>
<dbReference type="AlphaFoldDB" id="A1ZUH3"/>
<gene>
    <name evidence="1" type="ORF">M23134_07141</name>
</gene>
<comment type="caution">
    <text evidence="1">The sequence shown here is derived from an EMBL/GenBank/DDBJ whole genome shotgun (WGS) entry which is preliminary data.</text>
</comment>
<dbReference type="OrthoDB" id="195456at2"/>
<evidence type="ECO:0000313" key="2">
    <source>
        <dbReference type="Proteomes" id="UP000004095"/>
    </source>
</evidence>
<name>A1ZUH3_MICM2</name>